<comment type="caution">
    <text evidence="1">The sequence shown here is derived from an EMBL/GenBank/DDBJ whole genome shotgun (WGS) entry which is preliminary data.</text>
</comment>
<keyword evidence="2" id="KW-1185">Reference proteome</keyword>
<evidence type="ECO:0000313" key="2">
    <source>
        <dbReference type="Proteomes" id="UP001189429"/>
    </source>
</evidence>
<proteinExistence type="predicted"/>
<dbReference type="EMBL" id="CAUYUJ010014336">
    <property type="protein sequence ID" value="CAK0839943.1"/>
    <property type="molecule type" value="Genomic_DNA"/>
</dbReference>
<organism evidence="1 2">
    <name type="scientific">Prorocentrum cordatum</name>
    <dbReference type="NCBI Taxonomy" id="2364126"/>
    <lineage>
        <taxon>Eukaryota</taxon>
        <taxon>Sar</taxon>
        <taxon>Alveolata</taxon>
        <taxon>Dinophyceae</taxon>
        <taxon>Prorocentrales</taxon>
        <taxon>Prorocentraceae</taxon>
        <taxon>Prorocentrum</taxon>
    </lineage>
</organism>
<protein>
    <submittedName>
        <fullName evidence="1">Uncharacterized protein</fullName>
    </submittedName>
</protein>
<gene>
    <name evidence="1" type="ORF">PCOR1329_LOCUS35497</name>
</gene>
<evidence type="ECO:0000313" key="1">
    <source>
        <dbReference type="EMBL" id="CAK0839943.1"/>
    </source>
</evidence>
<dbReference type="Proteomes" id="UP001189429">
    <property type="component" value="Unassembled WGS sequence"/>
</dbReference>
<name>A0ABN9T4K4_9DINO</name>
<sequence>RCAILLTRLLDAGVIDLVCDPLEVIDEVGLFSVPKKSGGQCLVVDASSPAVLWAAPADVAGAFYRVGLPLAWWPYFALLSTDEWRLGRSAGAASAGSRKFLPRLALMPAGWARALALRQRVAESAADWAGLARAARIVDRPMICPDMGGRSHLEYVESFAALTLGAAAAQRFKDDVVRQLR</sequence>
<reference evidence="1" key="1">
    <citation type="submission" date="2023-10" db="EMBL/GenBank/DDBJ databases">
        <authorList>
            <person name="Chen Y."/>
            <person name="Shah S."/>
            <person name="Dougan E. K."/>
            <person name="Thang M."/>
            <person name="Chan C."/>
        </authorList>
    </citation>
    <scope>NUCLEOTIDE SEQUENCE [LARGE SCALE GENOMIC DNA]</scope>
</reference>
<accession>A0ABN9T4K4</accession>
<feature type="non-terminal residue" evidence="1">
    <location>
        <position position="181"/>
    </location>
</feature>
<feature type="non-terminal residue" evidence="1">
    <location>
        <position position="1"/>
    </location>
</feature>